<feature type="domain" description="Glycosyl hydrolase family 32 N-terminal" evidence="5">
    <location>
        <begin position="53"/>
        <end position="352"/>
    </location>
</feature>
<evidence type="ECO:0000256" key="2">
    <source>
        <dbReference type="ARBA" id="ARBA00022801"/>
    </source>
</evidence>
<dbReference type="InterPro" id="IPR023296">
    <property type="entry name" value="Glyco_hydro_beta-prop_sf"/>
</dbReference>
<feature type="chain" id="PRO_5047455892" evidence="4">
    <location>
        <begin position="33"/>
        <end position="830"/>
    </location>
</feature>
<evidence type="ECO:0000259" key="5">
    <source>
        <dbReference type="Pfam" id="PF00251"/>
    </source>
</evidence>
<evidence type="ECO:0000256" key="4">
    <source>
        <dbReference type="SAM" id="SignalP"/>
    </source>
</evidence>
<dbReference type="PANTHER" id="PTHR42800:SF1">
    <property type="entry name" value="EXOINULINASE INUD (AFU_ORTHOLOGUE AFUA_5G00480)"/>
    <property type="match status" value="1"/>
</dbReference>
<evidence type="ECO:0000313" key="8">
    <source>
        <dbReference type="Proteomes" id="UP001304769"/>
    </source>
</evidence>
<name>A0ABU5T5E1_9MICC</name>
<evidence type="ECO:0000259" key="6">
    <source>
        <dbReference type="Pfam" id="PF08244"/>
    </source>
</evidence>
<dbReference type="CDD" id="cd18622">
    <property type="entry name" value="GH32_Inu-like"/>
    <property type="match status" value="1"/>
</dbReference>
<feature type="signal peptide" evidence="4">
    <location>
        <begin position="1"/>
        <end position="32"/>
    </location>
</feature>
<reference evidence="7 8" key="1">
    <citation type="submission" date="2023-12" db="EMBL/GenBank/DDBJ databases">
        <title>Sinomonas terricola sp. nov, isolated from litchi orchard soil in Guangdong, PR China.</title>
        <authorList>
            <person name="Jiaxin W."/>
            <person name="Yang Z."/>
            <person name="Honghui Z."/>
        </authorList>
    </citation>
    <scope>NUCLEOTIDE SEQUENCE [LARGE SCALE GENOMIC DNA]</scope>
    <source>
        <strain evidence="7 8">JGH33</strain>
    </source>
</reference>
<dbReference type="Gene3D" id="2.60.120.560">
    <property type="entry name" value="Exo-inulinase, domain 1"/>
    <property type="match status" value="1"/>
</dbReference>
<dbReference type="InterPro" id="IPR013189">
    <property type="entry name" value="Glyco_hydro_32_C"/>
</dbReference>
<dbReference type="Pfam" id="PF00251">
    <property type="entry name" value="Glyco_hydro_32N"/>
    <property type="match status" value="1"/>
</dbReference>
<keyword evidence="4" id="KW-0732">Signal</keyword>
<protein>
    <submittedName>
        <fullName evidence="7">GH32 C-terminal domain-containing protein</fullName>
    </submittedName>
</protein>
<gene>
    <name evidence="7" type="ORF">SPF06_09135</name>
</gene>
<evidence type="ECO:0000256" key="3">
    <source>
        <dbReference type="ARBA" id="ARBA00023295"/>
    </source>
</evidence>
<dbReference type="InterPro" id="IPR013148">
    <property type="entry name" value="Glyco_hydro_32_N"/>
</dbReference>
<dbReference type="SMART" id="SM00640">
    <property type="entry name" value="Glyco_32"/>
    <property type="match status" value="1"/>
</dbReference>
<comment type="similarity">
    <text evidence="1">Belongs to the glycosyl hydrolase 32 family.</text>
</comment>
<evidence type="ECO:0000256" key="1">
    <source>
        <dbReference type="ARBA" id="ARBA00009902"/>
    </source>
</evidence>
<dbReference type="SUPFAM" id="SSF49899">
    <property type="entry name" value="Concanavalin A-like lectins/glucanases"/>
    <property type="match status" value="1"/>
</dbReference>
<organism evidence="7 8">
    <name type="scientific">Sinomonas terricola</name>
    <dbReference type="NCBI Taxonomy" id="3110330"/>
    <lineage>
        <taxon>Bacteria</taxon>
        <taxon>Bacillati</taxon>
        <taxon>Actinomycetota</taxon>
        <taxon>Actinomycetes</taxon>
        <taxon>Micrococcales</taxon>
        <taxon>Micrococcaceae</taxon>
        <taxon>Sinomonas</taxon>
    </lineage>
</organism>
<proteinExistence type="inferred from homology"/>
<keyword evidence="2" id="KW-0378">Hydrolase</keyword>
<comment type="caution">
    <text evidence="7">The sequence shown here is derived from an EMBL/GenBank/DDBJ whole genome shotgun (WGS) entry which is preliminary data.</text>
</comment>
<dbReference type="PANTHER" id="PTHR42800">
    <property type="entry name" value="EXOINULINASE INUD (AFU_ORTHOLOGUE AFUA_5G00480)"/>
    <property type="match status" value="1"/>
</dbReference>
<dbReference type="Pfam" id="PF08244">
    <property type="entry name" value="Glyco_hydro_32C"/>
    <property type="match status" value="1"/>
</dbReference>
<dbReference type="RefSeq" id="WP_323278727.1">
    <property type="nucleotide sequence ID" value="NZ_JAYGGQ010000005.1"/>
</dbReference>
<sequence>MARSATKPSKKARFSAVFAVLTMISASTLVTASLPGAGAVGSIVPPPLRAAYHMTPPQGWLSDPQRPVYLNGKYNLYYLHSTQDNGPGGWRHATSSDTVVFNDQGDALPLQTNFPVWTGSSVVDTNNTAGFGAGAVVALATQPTDGDAFQQSQYLWYSTDGGSTFTQYGAPVIANPDGSDWFRDPKIVWDSAHSNWVAAIGRQQKIVFYTSPDLKTWTHQTDFTYTSPNIGGVECPDIFQMKADDGTWHWVMAGSMQGDYSGKPDTYAYWTGTWNGSSFVTDQADPQWLDWGWDWYAAVSWPDAANPDTSRYAVGWMNNWHYAPHTVPTDATDSYNGQNSIVRQMSLKSEGGGVYSLLSQPTPNLANYATKTVKPADVTVNGRTPLDYHGSAYELDADVSWTALNNVGISIGENKDASRHTNIGVYNGNLYVDRSAQDQVPYSFGSYQQSQAPLPAGTTSVHLRILVDHGSVEVFVGDGKTVLSNQDFFTSYDTGISLYTIGGSATFSNLSITEYANVTEQANPAAPYADFEGSTYGSWTTTGTAFGSGPAAGTLPNQQTVTGFLGSKLANSYNGGDASTGTLTSPSFTIGHSYVNFLAGGGNNPRPSDVFADFEGSTWGSGWTATGSYASQGPTAESLPGQVGSKVLDTYVGGGDSSTGAITSPTFTITRDYIDFLIAGGNHPWGSTGAAAVNLLVNGQVVRTATGNNSSTMSGVSWDVHTLVGQKAQIQVVDHATGSWGHIMVDQIVFSSVPGAVGGEADHQTTVNLVVNGQVVRTATGQNSEHLTWNSWNVSDLSGQTAQLQVVDNGTGSWGHVLVDQVIFEDQPAA</sequence>
<dbReference type="EMBL" id="JAYGGQ010000005">
    <property type="protein sequence ID" value="MEA5454884.1"/>
    <property type="molecule type" value="Genomic_DNA"/>
</dbReference>
<dbReference type="InterPro" id="IPR001362">
    <property type="entry name" value="Glyco_hydro_32"/>
</dbReference>
<keyword evidence="3" id="KW-0326">Glycosidase</keyword>
<dbReference type="SUPFAM" id="SSF75005">
    <property type="entry name" value="Arabinanase/levansucrase/invertase"/>
    <property type="match status" value="1"/>
</dbReference>
<feature type="domain" description="Glycosyl hydrolase family 32 C-terminal" evidence="6">
    <location>
        <begin position="379"/>
        <end position="513"/>
    </location>
</feature>
<keyword evidence="8" id="KW-1185">Reference proteome</keyword>
<dbReference type="Proteomes" id="UP001304769">
    <property type="component" value="Unassembled WGS sequence"/>
</dbReference>
<dbReference type="Gene3D" id="2.115.10.20">
    <property type="entry name" value="Glycosyl hydrolase domain, family 43"/>
    <property type="match status" value="1"/>
</dbReference>
<evidence type="ECO:0000313" key="7">
    <source>
        <dbReference type="EMBL" id="MEA5454884.1"/>
    </source>
</evidence>
<accession>A0ABU5T5E1</accession>
<dbReference type="InterPro" id="IPR013320">
    <property type="entry name" value="ConA-like_dom_sf"/>
</dbReference>